<dbReference type="InterPro" id="IPR022902">
    <property type="entry name" value="NAcTrfase_Eis"/>
</dbReference>
<dbReference type="InterPro" id="IPR036527">
    <property type="entry name" value="SCP2_sterol-bd_dom_sf"/>
</dbReference>
<comment type="caution">
    <text evidence="7">The sequence shown here is derived from an EMBL/GenBank/DDBJ whole genome shotgun (WGS) entry which is preliminary data.</text>
</comment>
<dbReference type="NCBIfam" id="NF002368">
    <property type="entry name" value="PRK01346.1-5"/>
    <property type="match status" value="1"/>
</dbReference>
<comment type="caution">
    <text evidence="5">Lacks conserved residue(s) required for the propagation of feature annotation.</text>
</comment>
<evidence type="ECO:0000313" key="7">
    <source>
        <dbReference type="EMBL" id="KLO36678.1"/>
    </source>
</evidence>
<evidence type="ECO:0000313" key="8">
    <source>
        <dbReference type="Proteomes" id="UP000036334"/>
    </source>
</evidence>
<dbReference type="InterPro" id="IPR051554">
    <property type="entry name" value="Acetyltransferase_Eis"/>
</dbReference>
<keyword evidence="8" id="KW-1185">Reference proteome</keyword>
<accession>A0A0I9UIK0</accession>
<feature type="active site" description="Proton donor" evidence="5">
    <location>
        <position position="129"/>
    </location>
</feature>
<feature type="active site" description="Proton acceptor; via carboxylate" evidence="5">
    <location>
        <position position="402"/>
    </location>
</feature>
<evidence type="ECO:0000256" key="2">
    <source>
        <dbReference type="ARBA" id="ARBA00022488"/>
    </source>
</evidence>
<dbReference type="PANTHER" id="PTHR37817:SF1">
    <property type="entry name" value="N-ACETYLTRANSFERASE EIS"/>
    <property type="match status" value="1"/>
</dbReference>
<dbReference type="HAMAP" id="MF_01812">
    <property type="entry name" value="Eis"/>
    <property type="match status" value="1"/>
</dbReference>
<evidence type="ECO:0000256" key="1">
    <source>
        <dbReference type="ARBA" id="ARBA00009213"/>
    </source>
</evidence>
<feature type="binding site" evidence="5">
    <location>
        <begin position="88"/>
        <end position="90"/>
    </location>
    <ligand>
        <name>acetyl-CoA</name>
        <dbReference type="ChEBI" id="CHEBI:57288"/>
    </ligand>
</feature>
<feature type="binding site" evidence="5">
    <location>
        <begin position="96"/>
        <end position="101"/>
    </location>
    <ligand>
        <name>acetyl-CoA</name>
        <dbReference type="ChEBI" id="CHEBI:57288"/>
    </ligand>
</feature>
<dbReference type="PANTHER" id="PTHR37817">
    <property type="entry name" value="N-ACETYLTRANSFERASE EIS"/>
    <property type="match status" value="1"/>
</dbReference>
<dbReference type="GO" id="GO:0034069">
    <property type="term" value="F:aminoglycoside N-acetyltransferase activity"/>
    <property type="evidence" value="ECO:0007669"/>
    <property type="project" value="TreeGrafter"/>
</dbReference>
<dbReference type="RefSeq" id="WP_047314574.1">
    <property type="nucleotide sequence ID" value="NZ_LDPQ01000006.1"/>
</dbReference>
<feature type="domain" description="N-acetyltransferase" evidence="6">
    <location>
        <begin position="10"/>
        <end position="157"/>
    </location>
</feature>
<reference evidence="7 8" key="1">
    <citation type="submission" date="2015-05" db="EMBL/GenBank/DDBJ databases">
        <title>Genome sequence of Mycobacterium haemophilum.</title>
        <authorList>
            <person name="Greninger A.L."/>
            <person name="Cunningham G."/>
            <person name="Miller S."/>
        </authorList>
    </citation>
    <scope>NUCLEOTIDE SEQUENCE [LARGE SCALE GENOMIC DNA]</scope>
    <source>
        <strain evidence="8">UC1</strain>
    </source>
</reference>
<keyword evidence="4 5" id="KW-0012">Acyltransferase</keyword>
<dbReference type="AlphaFoldDB" id="A0A0I9UIK0"/>
<proteinExistence type="inferred from homology"/>
<dbReference type="InterPro" id="IPR025559">
    <property type="entry name" value="Eis_dom"/>
</dbReference>
<dbReference type="Proteomes" id="UP000036334">
    <property type="component" value="Unassembled WGS sequence"/>
</dbReference>
<dbReference type="InterPro" id="IPR000182">
    <property type="entry name" value="GNAT_dom"/>
</dbReference>
<dbReference type="PROSITE" id="PS51186">
    <property type="entry name" value="GNAT"/>
    <property type="match status" value="1"/>
</dbReference>
<gene>
    <name evidence="5" type="primary">eis</name>
    <name evidence="7" type="ORF">ABH38_11135</name>
</gene>
<dbReference type="GO" id="GO:0030649">
    <property type="term" value="P:aminoglycoside antibiotic catabolic process"/>
    <property type="evidence" value="ECO:0007669"/>
    <property type="project" value="TreeGrafter"/>
</dbReference>
<sequence>MTASPGPTALTVRTVSDSDWPAISLVSSTSFGAFSHPDTLTAWRTMMPNDSAVVVCDGADVVGVSLYLDFQLTAPGGTLLPAAGVSMVAVAPTHRRRGLMRMMLTELHRRIAAARYPIAVLTASDGGIYGRFGYGPATIRNELSVERGAVRFHADAPDPGGVRLVRPADHRDEFAAIYDRWRRNTPGGLLCPQPLWDELLADRDNTRGGGTAWFAMLHPDGYALYRVFGRDPMTVRVGEFAAVTVDAHVALWRALLGLDLIDKVVMDTHHADPLPYLLSDARLAATTARQDDLWLRIMDIPTALVARRYQAELHTVLEVSDTFGGGGRFALQIRDGRARCTPTDEPAQIEMALDVLGSLYLGAHRASELAQANRIHSHDIALVQHVDAAFASAVPARLGYRF</sequence>
<dbReference type="PATRIC" id="fig|29311.18.peg.3764"/>
<dbReference type="EMBL" id="LDPR01000008">
    <property type="protein sequence ID" value="KLO36678.1"/>
    <property type="molecule type" value="Genomic_DNA"/>
</dbReference>
<dbReference type="EC" id="2.3.1.-" evidence="5"/>
<comment type="subunit">
    <text evidence="5">Homohexamer; trimer of dimers.</text>
</comment>
<evidence type="ECO:0000259" key="6">
    <source>
        <dbReference type="PROSITE" id="PS51186"/>
    </source>
</evidence>
<name>A0A0I9UIK0_9MYCO</name>
<evidence type="ECO:0000256" key="3">
    <source>
        <dbReference type="ARBA" id="ARBA00022679"/>
    </source>
</evidence>
<dbReference type="SUPFAM" id="SSF55718">
    <property type="entry name" value="SCP-like"/>
    <property type="match status" value="1"/>
</dbReference>
<keyword evidence="2" id="KW-1036">Host cytoplasmic vesicle</keyword>
<organism evidence="7 8">
    <name type="scientific">Mycobacterium haemophilum</name>
    <dbReference type="NCBI Taxonomy" id="29311"/>
    <lineage>
        <taxon>Bacteria</taxon>
        <taxon>Bacillati</taxon>
        <taxon>Actinomycetota</taxon>
        <taxon>Actinomycetes</taxon>
        <taxon>Mycobacteriales</taxon>
        <taxon>Mycobacteriaceae</taxon>
        <taxon>Mycobacterium</taxon>
    </lineage>
</organism>
<dbReference type="NCBIfam" id="NF002367">
    <property type="entry name" value="PRK01346.1-4"/>
    <property type="match status" value="1"/>
</dbReference>
<comment type="similarity">
    <text evidence="1 5">Belongs to the acetyltransferase Eis family.</text>
</comment>
<dbReference type="InterPro" id="IPR041380">
    <property type="entry name" value="Acetyltransf_17"/>
</dbReference>
<dbReference type="InterPro" id="IPR016181">
    <property type="entry name" value="Acyl_CoA_acyltransferase"/>
</dbReference>
<evidence type="ECO:0000256" key="5">
    <source>
        <dbReference type="HAMAP-Rule" id="MF_01812"/>
    </source>
</evidence>
<keyword evidence="3 5" id="KW-0808">Transferase</keyword>
<evidence type="ECO:0000256" key="4">
    <source>
        <dbReference type="ARBA" id="ARBA00023315"/>
    </source>
</evidence>
<dbReference type="Pfam" id="PF13530">
    <property type="entry name" value="SCP2_2"/>
    <property type="match status" value="1"/>
</dbReference>
<dbReference type="Pfam" id="PF17668">
    <property type="entry name" value="Acetyltransf_17"/>
    <property type="match status" value="1"/>
</dbReference>
<dbReference type="Gene3D" id="3.30.1050.10">
    <property type="entry name" value="SCP2 sterol-binding domain"/>
    <property type="match status" value="1"/>
</dbReference>
<dbReference type="SUPFAM" id="SSF55729">
    <property type="entry name" value="Acyl-CoA N-acyltransferases (Nat)"/>
    <property type="match status" value="1"/>
</dbReference>
<dbReference type="Gene3D" id="3.40.630.30">
    <property type="match status" value="2"/>
</dbReference>
<dbReference type="CDD" id="cd04301">
    <property type="entry name" value="NAT_SF"/>
    <property type="match status" value="1"/>
</dbReference>
<protein>
    <recommendedName>
        <fullName evidence="5">N-acetyltransferase Eis</fullName>
        <ecNumber evidence="5">2.3.1.-</ecNumber>
    </recommendedName>
</protein>
<dbReference type="Pfam" id="PF13527">
    <property type="entry name" value="Acetyltransf_9"/>
    <property type="match status" value="1"/>
</dbReference>